<sequence>MHTSFEWDQDKNAENFKKHKVNFETAQYAFIDSKRVVAEDLSHSKGEKRFFCFGKVRGGVLTVRFTYRRNSIRIIGAGYWRKGKNIYEKQNKIY</sequence>
<dbReference type="InterPro" id="IPR038573">
    <property type="entry name" value="BrnT_sf"/>
</dbReference>
<dbReference type="InterPro" id="IPR007460">
    <property type="entry name" value="BrnT_toxin"/>
</dbReference>
<accession>A0A0G1BC92</accession>
<name>A0A0G1BC92_9BACT</name>
<protein>
    <submittedName>
        <fullName evidence="1">Protein containing DUF497</fullName>
    </submittedName>
</protein>
<dbReference type="AlphaFoldDB" id="A0A0G1BC92"/>
<evidence type="ECO:0000313" key="2">
    <source>
        <dbReference type="Proteomes" id="UP000034785"/>
    </source>
</evidence>
<comment type="caution">
    <text evidence="1">The sequence shown here is derived from an EMBL/GenBank/DDBJ whole genome shotgun (WGS) entry which is preliminary data.</text>
</comment>
<dbReference type="Proteomes" id="UP000034785">
    <property type="component" value="Unassembled WGS sequence"/>
</dbReference>
<dbReference type="Gene3D" id="3.10.450.530">
    <property type="entry name" value="Ribonuclease toxin, BrnT, of type II toxin-antitoxin system"/>
    <property type="match status" value="1"/>
</dbReference>
<dbReference type="EMBL" id="LCEJ01000010">
    <property type="protein sequence ID" value="KKS70912.1"/>
    <property type="molecule type" value="Genomic_DNA"/>
</dbReference>
<evidence type="ECO:0000313" key="1">
    <source>
        <dbReference type="EMBL" id="KKS70912.1"/>
    </source>
</evidence>
<organism evidence="1 2">
    <name type="scientific">Candidatus Daviesbacteria bacterium GW2011_GWA2_42_7</name>
    <dbReference type="NCBI Taxonomy" id="1618425"/>
    <lineage>
        <taxon>Bacteria</taxon>
        <taxon>Candidatus Daviesiibacteriota</taxon>
    </lineage>
</organism>
<reference evidence="1 2" key="1">
    <citation type="journal article" date="2015" name="Nature">
        <title>rRNA introns, odd ribosomes, and small enigmatic genomes across a large radiation of phyla.</title>
        <authorList>
            <person name="Brown C.T."/>
            <person name="Hug L.A."/>
            <person name="Thomas B.C."/>
            <person name="Sharon I."/>
            <person name="Castelle C.J."/>
            <person name="Singh A."/>
            <person name="Wilkins M.J."/>
            <person name="Williams K.H."/>
            <person name="Banfield J.F."/>
        </authorList>
    </citation>
    <scope>NUCLEOTIDE SEQUENCE [LARGE SCALE GENOMIC DNA]</scope>
</reference>
<dbReference type="Pfam" id="PF04365">
    <property type="entry name" value="BrnT_toxin"/>
    <property type="match status" value="1"/>
</dbReference>
<dbReference type="PATRIC" id="fig|1618425.3.peg.249"/>
<gene>
    <name evidence="1" type="ORF">UV41_C0010G0023</name>
</gene>
<proteinExistence type="predicted"/>